<organism evidence="2 3">
    <name type="scientific">Rhipicephalus sanguineus</name>
    <name type="common">Brown dog tick</name>
    <name type="synonym">Ixodes sanguineus</name>
    <dbReference type="NCBI Taxonomy" id="34632"/>
    <lineage>
        <taxon>Eukaryota</taxon>
        <taxon>Metazoa</taxon>
        <taxon>Ecdysozoa</taxon>
        <taxon>Arthropoda</taxon>
        <taxon>Chelicerata</taxon>
        <taxon>Arachnida</taxon>
        <taxon>Acari</taxon>
        <taxon>Parasitiformes</taxon>
        <taxon>Ixodida</taxon>
        <taxon>Ixodoidea</taxon>
        <taxon>Ixodidae</taxon>
        <taxon>Rhipicephalinae</taxon>
        <taxon>Rhipicephalus</taxon>
        <taxon>Rhipicephalus</taxon>
    </lineage>
</organism>
<dbReference type="EMBL" id="JABSTV010001255">
    <property type="protein sequence ID" value="KAH7936249.1"/>
    <property type="molecule type" value="Genomic_DNA"/>
</dbReference>
<dbReference type="Proteomes" id="UP000821837">
    <property type="component" value="Unassembled WGS sequence"/>
</dbReference>
<feature type="region of interest" description="Disordered" evidence="1">
    <location>
        <begin position="1"/>
        <end position="66"/>
    </location>
</feature>
<gene>
    <name evidence="2" type="ORF">HPB52_020650</name>
</gene>
<comment type="caution">
    <text evidence="2">The sequence shown here is derived from an EMBL/GenBank/DDBJ whole genome shotgun (WGS) entry which is preliminary data.</text>
</comment>
<proteinExistence type="predicted"/>
<keyword evidence="3" id="KW-1185">Reference proteome</keyword>
<name>A0A9D4PCG1_RHISA</name>
<evidence type="ECO:0000313" key="2">
    <source>
        <dbReference type="EMBL" id="KAH7936249.1"/>
    </source>
</evidence>
<reference evidence="2" key="2">
    <citation type="submission" date="2021-09" db="EMBL/GenBank/DDBJ databases">
        <authorList>
            <person name="Jia N."/>
            <person name="Wang J."/>
            <person name="Shi W."/>
            <person name="Du L."/>
            <person name="Sun Y."/>
            <person name="Zhan W."/>
            <person name="Jiang J."/>
            <person name="Wang Q."/>
            <person name="Zhang B."/>
            <person name="Ji P."/>
            <person name="Sakyi L.B."/>
            <person name="Cui X."/>
            <person name="Yuan T."/>
            <person name="Jiang B."/>
            <person name="Yang W."/>
            <person name="Lam T.T.-Y."/>
            <person name="Chang Q."/>
            <person name="Ding S."/>
            <person name="Wang X."/>
            <person name="Zhu J."/>
            <person name="Ruan X."/>
            <person name="Zhao L."/>
            <person name="Wei J."/>
            <person name="Que T."/>
            <person name="Du C."/>
            <person name="Cheng J."/>
            <person name="Dai P."/>
            <person name="Han X."/>
            <person name="Huang E."/>
            <person name="Gao Y."/>
            <person name="Liu J."/>
            <person name="Shao H."/>
            <person name="Ye R."/>
            <person name="Li L."/>
            <person name="Wei W."/>
            <person name="Wang X."/>
            <person name="Wang C."/>
            <person name="Huo Q."/>
            <person name="Li W."/>
            <person name="Guo W."/>
            <person name="Chen H."/>
            <person name="Chen S."/>
            <person name="Zhou L."/>
            <person name="Zhou L."/>
            <person name="Ni X."/>
            <person name="Tian J."/>
            <person name="Zhou Y."/>
            <person name="Sheng Y."/>
            <person name="Liu T."/>
            <person name="Pan Y."/>
            <person name="Xia L."/>
            <person name="Li J."/>
            <person name="Zhao F."/>
            <person name="Cao W."/>
        </authorList>
    </citation>
    <scope>NUCLEOTIDE SEQUENCE</scope>
    <source>
        <strain evidence="2">Rsan-2018</strain>
        <tissue evidence="2">Larvae</tissue>
    </source>
</reference>
<accession>A0A9D4PCG1</accession>
<reference evidence="2" key="1">
    <citation type="journal article" date="2020" name="Cell">
        <title>Large-Scale Comparative Analyses of Tick Genomes Elucidate Their Genetic Diversity and Vector Capacities.</title>
        <authorList>
            <consortium name="Tick Genome and Microbiome Consortium (TIGMIC)"/>
            <person name="Jia N."/>
            <person name="Wang J."/>
            <person name="Shi W."/>
            <person name="Du L."/>
            <person name="Sun Y."/>
            <person name="Zhan W."/>
            <person name="Jiang J.F."/>
            <person name="Wang Q."/>
            <person name="Zhang B."/>
            <person name="Ji P."/>
            <person name="Bell-Sakyi L."/>
            <person name="Cui X.M."/>
            <person name="Yuan T.T."/>
            <person name="Jiang B.G."/>
            <person name="Yang W.F."/>
            <person name="Lam T.T."/>
            <person name="Chang Q.C."/>
            <person name="Ding S.J."/>
            <person name="Wang X.J."/>
            <person name="Zhu J.G."/>
            <person name="Ruan X.D."/>
            <person name="Zhao L."/>
            <person name="Wei J.T."/>
            <person name="Ye R.Z."/>
            <person name="Que T.C."/>
            <person name="Du C.H."/>
            <person name="Zhou Y.H."/>
            <person name="Cheng J.X."/>
            <person name="Dai P.F."/>
            <person name="Guo W.B."/>
            <person name="Han X.H."/>
            <person name="Huang E.J."/>
            <person name="Li L.F."/>
            <person name="Wei W."/>
            <person name="Gao Y.C."/>
            <person name="Liu J.Z."/>
            <person name="Shao H.Z."/>
            <person name="Wang X."/>
            <person name="Wang C.C."/>
            <person name="Yang T.C."/>
            <person name="Huo Q.B."/>
            <person name="Li W."/>
            <person name="Chen H.Y."/>
            <person name="Chen S.E."/>
            <person name="Zhou L.G."/>
            <person name="Ni X.B."/>
            <person name="Tian J.H."/>
            <person name="Sheng Y."/>
            <person name="Liu T."/>
            <person name="Pan Y.S."/>
            <person name="Xia L.Y."/>
            <person name="Li J."/>
            <person name="Zhao F."/>
            <person name="Cao W.C."/>
        </authorList>
    </citation>
    <scope>NUCLEOTIDE SEQUENCE</scope>
    <source>
        <strain evidence="2">Rsan-2018</strain>
    </source>
</reference>
<dbReference type="AlphaFoldDB" id="A0A9D4PCG1"/>
<evidence type="ECO:0000256" key="1">
    <source>
        <dbReference type="SAM" id="MobiDB-lite"/>
    </source>
</evidence>
<evidence type="ECO:0000313" key="3">
    <source>
        <dbReference type="Proteomes" id="UP000821837"/>
    </source>
</evidence>
<sequence>MEEMVVDPCSGRDRPTAATKLLSSSVASEAADSESDVRSDDSDAILPAKHRRSRRKSTTSSSSEETVKYCTIVTTTVAYVPVDVTPLV</sequence>
<feature type="compositionally biased region" description="Basic residues" evidence="1">
    <location>
        <begin position="48"/>
        <end position="57"/>
    </location>
</feature>
<protein>
    <submittedName>
        <fullName evidence="2">Uncharacterized protein</fullName>
    </submittedName>
</protein>